<dbReference type="PANTHER" id="PTHR42769:SF3">
    <property type="entry name" value="SUPEROXIDE DISMUTASE [FE] 2, CHLOROPLASTIC"/>
    <property type="match status" value="1"/>
</dbReference>
<evidence type="ECO:0000256" key="6">
    <source>
        <dbReference type="RuleBase" id="RU000414"/>
    </source>
</evidence>
<comment type="caution">
    <text evidence="9">The sequence shown here is derived from an EMBL/GenBank/DDBJ whole genome shotgun (WGS) entry which is preliminary data.</text>
</comment>
<evidence type="ECO:0000313" key="9">
    <source>
        <dbReference type="EMBL" id="MBL0848482.1"/>
    </source>
</evidence>
<dbReference type="EC" id="1.15.1.1" evidence="2 6"/>
<dbReference type="GO" id="GO:0046872">
    <property type="term" value="F:metal ion binding"/>
    <property type="evidence" value="ECO:0007669"/>
    <property type="project" value="UniProtKB-KW"/>
</dbReference>
<evidence type="ECO:0000256" key="2">
    <source>
        <dbReference type="ARBA" id="ARBA00012682"/>
    </source>
</evidence>
<dbReference type="EMBL" id="SEOL01000001">
    <property type="protein sequence ID" value="MBL0848482.1"/>
    <property type="molecule type" value="Genomic_DNA"/>
</dbReference>
<evidence type="ECO:0000256" key="1">
    <source>
        <dbReference type="ARBA" id="ARBA00008714"/>
    </source>
</evidence>
<dbReference type="AlphaFoldDB" id="A0A937AIR8"/>
<comment type="similarity">
    <text evidence="1 6">Belongs to the iron/manganese superoxide dismutase family.</text>
</comment>
<dbReference type="PANTHER" id="PTHR42769">
    <property type="entry name" value="SUPEROXIDE DISMUTASE"/>
    <property type="match status" value="1"/>
</dbReference>
<dbReference type="InterPro" id="IPR019832">
    <property type="entry name" value="Mn/Fe_SOD_C"/>
</dbReference>
<sequence length="201" mass="23308">MNFKLPDLPYSYDALSPYMSQESLEFHHDIHHKAYADNALKLASDAQVLDLPLEEIITKSYRSNASLFNNASQHYNHNLFWNCMKKNGGGDKLPQVLSDAIICNFGSYEKFKSDLLTAAMTQFGSGWAWLSVKNDKLEISKTQNAENPLINGAKPILCLDIWEHSYYIDYRYKRANYLESFLDHLVNWDYVLERYQSSMSR</sequence>
<proteinExistence type="inferred from homology"/>
<protein>
    <recommendedName>
        <fullName evidence="2 6">Superoxide dismutase</fullName>
        <ecNumber evidence="2 6">1.15.1.1</ecNumber>
    </recommendedName>
</protein>
<dbReference type="SUPFAM" id="SSF46609">
    <property type="entry name" value="Fe,Mn superoxide dismutase (SOD), N-terminal domain"/>
    <property type="match status" value="1"/>
</dbReference>
<dbReference type="InterPro" id="IPR036324">
    <property type="entry name" value="Mn/Fe_SOD_N_sf"/>
</dbReference>
<feature type="binding site" evidence="5">
    <location>
        <position position="77"/>
    </location>
    <ligand>
        <name>Mn(2+)</name>
        <dbReference type="ChEBI" id="CHEBI:29035"/>
    </ligand>
</feature>
<dbReference type="Gene3D" id="1.10.287.990">
    <property type="entry name" value="Fe,Mn superoxide dismutase (SOD) domain"/>
    <property type="match status" value="1"/>
</dbReference>
<dbReference type="GO" id="GO:0004784">
    <property type="term" value="F:superoxide dismutase activity"/>
    <property type="evidence" value="ECO:0007669"/>
    <property type="project" value="UniProtKB-EC"/>
</dbReference>
<name>A0A937AIR8_9HYPH</name>
<dbReference type="SUPFAM" id="SSF54719">
    <property type="entry name" value="Fe,Mn superoxide dismutase (SOD), C-terminal domain"/>
    <property type="match status" value="1"/>
</dbReference>
<evidence type="ECO:0000256" key="3">
    <source>
        <dbReference type="ARBA" id="ARBA00022723"/>
    </source>
</evidence>
<feature type="binding site" evidence="5">
    <location>
        <position position="160"/>
    </location>
    <ligand>
        <name>Mn(2+)</name>
        <dbReference type="ChEBI" id="CHEBI:29035"/>
    </ligand>
</feature>
<evidence type="ECO:0000313" key="10">
    <source>
        <dbReference type="Proteomes" id="UP000736856"/>
    </source>
</evidence>
<dbReference type="InterPro" id="IPR036314">
    <property type="entry name" value="SOD_C_sf"/>
</dbReference>
<dbReference type="Pfam" id="PF00081">
    <property type="entry name" value="Sod_Fe_N"/>
    <property type="match status" value="1"/>
</dbReference>
<evidence type="ECO:0000256" key="4">
    <source>
        <dbReference type="ARBA" id="ARBA00023002"/>
    </source>
</evidence>
<organism evidence="9 10">
    <name type="scientific">Candidatus Liberibacter ctenarytainae</name>
    <dbReference type="NCBI Taxonomy" id="2020335"/>
    <lineage>
        <taxon>Bacteria</taxon>
        <taxon>Pseudomonadati</taxon>
        <taxon>Pseudomonadota</taxon>
        <taxon>Alphaproteobacteria</taxon>
        <taxon>Hyphomicrobiales</taxon>
        <taxon>Rhizobiaceae</taxon>
        <taxon>Liberibacter</taxon>
    </lineage>
</organism>
<gene>
    <name evidence="9" type="ORF">EU981_00015</name>
</gene>
<dbReference type="PRINTS" id="PR01703">
    <property type="entry name" value="MNSODISMTASE"/>
</dbReference>
<feature type="domain" description="Manganese/iron superoxide dismutase N-terminal" evidence="7">
    <location>
        <begin position="3"/>
        <end position="85"/>
    </location>
</feature>
<feature type="binding site" evidence="5">
    <location>
        <position position="27"/>
    </location>
    <ligand>
        <name>Mn(2+)</name>
        <dbReference type="ChEBI" id="CHEBI:29035"/>
    </ligand>
</feature>
<dbReference type="Gene3D" id="3.55.40.20">
    <property type="entry name" value="Iron/manganese superoxide dismutase, C-terminal domain"/>
    <property type="match status" value="1"/>
</dbReference>
<keyword evidence="4 6" id="KW-0560">Oxidoreductase</keyword>
<evidence type="ECO:0000256" key="5">
    <source>
        <dbReference type="PIRSR" id="PIRSR000349-1"/>
    </source>
</evidence>
<dbReference type="InterPro" id="IPR001189">
    <property type="entry name" value="Mn/Fe_SOD"/>
</dbReference>
<feature type="domain" description="Manganese/iron superoxide dismutase C-terminal" evidence="8">
    <location>
        <begin position="97"/>
        <end position="193"/>
    </location>
</feature>
<keyword evidence="3 5" id="KW-0479">Metal-binding</keyword>
<dbReference type="InterPro" id="IPR019833">
    <property type="entry name" value="Mn/Fe_SOD_BS"/>
</dbReference>
<comment type="catalytic activity">
    <reaction evidence="6">
        <text>2 superoxide + 2 H(+) = H2O2 + O2</text>
        <dbReference type="Rhea" id="RHEA:20696"/>
        <dbReference type="ChEBI" id="CHEBI:15378"/>
        <dbReference type="ChEBI" id="CHEBI:15379"/>
        <dbReference type="ChEBI" id="CHEBI:16240"/>
        <dbReference type="ChEBI" id="CHEBI:18421"/>
        <dbReference type="EC" id="1.15.1.1"/>
    </reaction>
</comment>
<reference evidence="9" key="1">
    <citation type="submission" date="2019-02" db="EMBL/GenBank/DDBJ databases">
        <title>A novel Candidatus Liberibacter species associated with the New Zealand native fuchsia psyllid, Ctenarytaina fuchsiae.</title>
        <authorList>
            <person name="Thompson S.M."/>
            <person name="Jorgensen N."/>
            <person name="David C."/>
            <person name="Bulman S.R."/>
            <person name="Smith G.R."/>
        </authorList>
    </citation>
    <scope>NUCLEOTIDE SEQUENCE</scope>
    <source>
        <strain evidence="9">Oxford</strain>
    </source>
</reference>
<evidence type="ECO:0000259" key="8">
    <source>
        <dbReference type="Pfam" id="PF02777"/>
    </source>
</evidence>
<feature type="binding site" evidence="5">
    <location>
        <position position="164"/>
    </location>
    <ligand>
        <name>Mn(2+)</name>
        <dbReference type="ChEBI" id="CHEBI:29035"/>
    </ligand>
</feature>
<dbReference type="Proteomes" id="UP000736856">
    <property type="component" value="Unassembled WGS sequence"/>
</dbReference>
<evidence type="ECO:0000259" key="7">
    <source>
        <dbReference type="Pfam" id="PF00081"/>
    </source>
</evidence>
<dbReference type="Pfam" id="PF02777">
    <property type="entry name" value="Sod_Fe_C"/>
    <property type="match status" value="1"/>
</dbReference>
<dbReference type="PIRSF" id="PIRSF000349">
    <property type="entry name" value="SODismutase"/>
    <property type="match status" value="1"/>
</dbReference>
<dbReference type="InterPro" id="IPR019831">
    <property type="entry name" value="Mn/Fe_SOD_N"/>
</dbReference>
<dbReference type="PROSITE" id="PS00088">
    <property type="entry name" value="SOD_MN"/>
    <property type="match status" value="1"/>
</dbReference>
<accession>A0A937AIR8</accession>
<comment type="function">
    <text evidence="6">Destroys radicals which are normally produced within the cells and which are toxic to biological systems.</text>
</comment>